<dbReference type="Proteomes" id="UP000078599">
    <property type="component" value="Unassembled WGS sequence"/>
</dbReference>
<keyword evidence="1 2" id="KW-0732">Signal</keyword>
<keyword evidence="6" id="KW-1185">Reference proteome</keyword>
<dbReference type="HOGENOM" id="CLU_091014_0_0_4"/>
<reference evidence="5" key="2">
    <citation type="journal article" date="2010" name="PLoS Genet.">
        <title>Structure, function, and evolution of the Thiomonas spp. genome.</title>
        <authorList>
            <person name="Arsene-Ploetze F."/>
            <person name="Koechler S."/>
            <person name="Marchal M."/>
            <person name="Coppee J.Y."/>
            <person name="Chandler M."/>
            <person name="Bonnefoy V."/>
            <person name="Brochier-Armanet C."/>
            <person name="Barakat M."/>
            <person name="Barbe V."/>
            <person name="Battaglia-Brunet F."/>
            <person name="Bruneel O."/>
            <person name="Bryan C.G."/>
            <person name="Cleiss-Arnold J."/>
            <person name="Cruveiller S."/>
            <person name="Erhardt M."/>
            <person name="Heinrich-Salmeron A."/>
            <person name="Hommais F."/>
            <person name="Joulian C."/>
            <person name="Krin E."/>
            <person name="Lieutaud A."/>
            <person name="Lievremont D."/>
            <person name="Michel C."/>
            <person name="Muller D."/>
            <person name="Ortet P."/>
            <person name="Proux C."/>
            <person name="Siguier P."/>
            <person name="Roche D."/>
            <person name="Rouy Z."/>
            <person name="Salvignol G."/>
            <person name="Slyemi D."/>
            <person name="Talla E."/>
            <person name="Weiss S."/>
            <person name="Weissenbach J."/>
            <person name="Medigue C."/>
            <person name="Bertin P.N."/>
        </authorList>
    </citation>
    <scope>NUCLEOTIDE SEQUENCE [LARGE SCALE GENOMIC DNA]</scope>
    <source>
        <strain evidence="5">DSM 22701 / CIP 110005 / 3As</strain>
    </source>
</reference>
<organism evidence="3 5">
    <name type="scientific">Thiomonas arsenitoxydans (strain DSM 22701 / CIP 110005 / 3As)</name>
    <dbReference type="NCBI Taxonomy" id="426114"/>
    <lineage>
        <taxon>Bacteria</taxon>
        <taxon>Pseudomonadati</taxon>
        <taxon>Pseudomonadota</taxon>
        <taxon>Betaproteobacteria</taxon>
        <taxon>Burkholderiales</taxon>
        <taxon>Thiomonas</taxon>
    </lineage>
</organism>
<feature type="signal peptide" evidence="2">
    <location>
        <begin position="1"/>
        <end position="27"/>
    </location>
</feature>
<evidence type="ECO:0000313" key="4">
    <source>
        <dbReference type="EMBL" id="CQR35069.1"/>
    </source>
</evidence>
<name>D6CVA3_THIA3</name>
<evidence type="ECO:0000313" key="5">
    <source>
        <dbReference type="Proteomes" id="UP000002372"/>
    </source>
</evidence>
<feature type="chain" id="PRO_5003082101" evidence="2">
    <location>
        <begin position="28"/>
        <end position="197"/>
    </location>
</feature>
<dbReference type="RefSeq" id="WP_013106507.1">
    <property type="nucleotide sequence ID" value="NC_014145.1"/>
</dbReference>
<dbReference type="Gene3D" id="2.50.20.10">
    <property type="entry name" value="Lipoprotein localisation LolA/LolB/LppX"/>
    <property type="match status" value="1"/>
</dbReference>
<dbReference type="CDD" id="cd16325">
    <property type="entry name" value="LolA"/>
    <property type="match status" value="1"/>
</dbReference>
<proteinExistence type="predicted"/>
<dbReference type="Proteomes" id="UP000002372">
    <property type="component" value="Chromosome"/>
</dbReference>
<dbReference type="AlphaFoldDB" id="D6CVA3"/>
<dbReference type="InterPro" id="IPR029046">
    <property type="entry name" value="LolA/LolB/LppX"/>
</dbReference>
<evidence type="ECO:0000256" key="1">
    <source>
        <dbReference type="ARBA" id="ARBA00022729"/>
    </source>
</evidence>
<dbReference type="InterPro" id="IPR004564">
    <property type="entry name" value="OM_lipoprot_carrier_LolA-like"/>
</dbReference>
<gene>
    <name evidence="3" type="ordered locus">THI_2604</name>
    <name evidence="4" type="ORF">THICB1_50057</name>
</gene>
<dbReference type="eggNOG" id="COG2834">
    <property type="taxonomic scope" value="Bacteria"/>
</dbReference>
<evidence type="ECO:0000256" key="2">
    <source>
        <dbReference type="SAM" id="SignalP"/>
    </source>
</evidence>
<sequence length="197" mass="21797">MTLSTRRFALRALLLASALLVPTLSQAADWTLDTLMQALARHPANRATFVETKTLAMLDAPIESSGELRFAAPDFLEMRTLKPKRQTLILQANQVTLEMDGRSHQFDLRDHPDVAVLINSIRATLNGDRKALQRDYTTTLDGTAASWELTLSPVDAKARARVRRIQIGGRQGQVQTIAVLQADGDSSLMTIHEQPVQ</sequence>
<protein>
    <submittedName>
        <fullName evidence="3">Lipoprotein localization factors LolAB</fullName>
    </submittedName>
</protein>
<reference evidence="3" key="3">
    <citation type="submission" date="2010-07" db="EMBL/GenBank/DDBJ databases">
        <authorList>
            <person name="Genoscope - CEA"/>
        </authorList>
    </citation>
    <scope>NUCLEOTIDE SEQUENCE</scope>
    <source>
        <strain evidence="3">3As</strain>
    </source>
</reference>
<dbReference type="EMBL" id="FP475956">
    <property type="protein sequence ID" value="CAZ89222.1"/>
    <property type="molecule type" value="Genomic_DNA"/>
</dbReference>
<evidence type="ECO:0000313" key="3">
    <source>
        <dbReference type="EMBL" id="CAZ89222.1"/>
    </source>
</evidence>
<dbReference type="SUPFAM" id="SSF89392">
    <property type="entry name" value="Prokaryotic lipoproteins and lipoprotein localization factors"/>
    <property type="match status" value="1"/>
</dbReference>
<keyword evidence="3" id="KW-0449">Lipoprotein</keyword>
<dbReference type="Pfam" id="PF19574">
    <property type="entry name" value="LolA_3"/>
    <property type="match status" value="1"/>
</dbReference>
<reference evidence="4 6" key="4">
    <citation type="submission" date="2015-03" db="EMBL/GenBank/DDBJ databases">
        <authorList>
            <person name="Regsiter A."/>
            <person name="william w."/>
        </authorList>
    </citation>
    <scope>NUCLEOTIDE SEQUENCE [LARGE SCALE GENOMIC DNA]</scope>
    <source>
        <strain evidence="4 6">CB1</strain>
    </source>
</reference>
<dbReference type="OrthoDB" id="5297911at2"/>
<accession>D6CVA3</accession>
<evidence type="ECO:0000313" key="6">
    <source>
        <dbReference type="Proteomes" id="UP000078599"/>
    </source>
</evidence>
<reference key="1">
    <citation type="submission" date="2009-07" db="EMBL/GenBank/DDBJ databases">
        <authorList>
            <person name="Genoscope - CEA"/>
        </authorList>
    </citation>
    <scope>NUCLEOTIDE SEQUENCE</scope>
    <source>
        <strain>3As</strain>
    </source>
</reference>
<dbReference type="KEGG" id="thi:THI_2604"/>
<dbReference type="EMBL" id="CTRI01000027">
    <property type="protein sequence ID" value="CQR35069.1"/>
    <property type="molecule type" value="Genomic_DNA"/>
</dbReference>